<protein>
    <submittedName>
        <fullName evidence="1">Uncharacterized protein</fullName>
    </submittedName>
</protein>
<evidence type="ECO:0000313" key="1">
    <source>
        <dbReference type="EMBL" id="GAH15995.1"/>
    </source>
</evidence>
<accession>X1E6L3</accession>
<comment type="caution">
    <text evidence="1">The sequence shown here is derived from an EMBL/GenBank/DDBJ whole genome shotgun (WGS) entry which is preliminary data.</text>
</comment>
<sequence>MVTKRTVNELLRDYMDSKMVDEDTAKDILKQLHKNIKKGEDGEDISLVQ</sequence>
<organism evidence="1">
    <name type="scientific">marine sediment metagenome</name>
    <dbReference type="NCBI Taxonomy" id="412755"/>
    <lineage>
        <taxon>unclassified sequences</taxon>
        <taxon>metagenomes</taxon>
        <taxon>ecological metagenomes</taxon>
    </lineage>
</organism>
<reference evidence="1" key="1">
    <citation type="journal article" date="2014" name="Front. Microbiol.">
        <title>High frequency of phylogenetically diverse reductive dehalogenase-homologous genes in deep subseafloor sedimentary metagenomes.</title>
        <authorList>
            <person name="Kawai M."/>
            <person name="Futagami T."/>
            <person name="Toyoda A."/>
            <person name="Takaki Y."/>
            <person name="Nishi S."/>
            <person name="Hori S."/>
            <person name="Arai W."/>
            <person name="Tsubouchi T."/>
            <person name="Morono Y."/>
            <person name="Uchiyama I."/>
            <person name="Ito T."/>
            <person name="Fujiyama A."/>
            <person name="Inagaki F."/>
            <person name="Takami H."/>
        </authorList>
    </citation>
    <scope>NUCLEOTIDE SEQUENCE</scope>
    <source>
        <strain evidence="1">Expedition CK06-06</strain>
    </source>
</reference>
<gene>
    <name evidence="1" type="ORF">S01H4_62074</name>
</gene>
<name>X1E6L3_9ZZZZ</name>
<dbReference type="EMBL" id="BART01036954">
    <property type="protein sequence ID" value="GAH15995.1"/>
    <property type="molecule type" value="Genomic_DNA"/>
</dbReference>
<proteinExistence type="predicted"/>
<dbReference type="AlphaFoldDB" id="X1E6L3"/>